<proteinExistence type="predicted"/>
<dbReference type="Proteomes" id="UP000647587">
    <property type="component" value="Unassembled WGS sequence"/>
</dbReference>
<protein>
    <submittedName>
        <fullName evidence="3">Membrane protein</fullName>
    </submittedName>
</protein>
<sequence>MTDSRSTRPDARLVLLHAERGDPHARLTGALAALEGADWGLLLSGEEALSRQLASLLGGGTLRVDSRVRANREALAGAGLAVAGLDAEWRGARAVWLLEPDAETLERARRAGVRVVVDATLAPGSSWFTAGADLVVYRDSVTLSGHADAPLAVLFGTGRAPEAVGAPPSDLSVALVLRDVATLPLRLARAARTTATLSERLGGAVQGAGPTALLLAPDAASDTPQALGGVLAAARSVPGGVLLTPGLQEAEVALALLHGAAEFRQPEQREPAHPEVARAEEGRRDDGRRDDQRRDVTRRDEGRREDRRDHRFEGRRDGGRDGGRRDAFRRGGDRPGRFSRGDQPSQAGPDRPAEPERFTFEAPQAAADTAPVQPAVTFPAAEETWEPEIVFSGQPPHPQVTLPTPVSSGPDAPNLPVLPDVLHQPEHLAAADEMSGDQNDTAPQEPAPGTADSGTDDGDASGTTGPAATVEATAVEADIAEPASPATLLAPDLPKGKEDPSADLTDEQAAVYARLREWRNAEAKRQEISRFIIASNATLAEIARRIPYTEADLRAVKGMGPERLRKYGDKILEVVRG</sequence>
<feature type="region of interest" description="Disordered" evidence="1">
    <location>
        <begin position="263"/>
        <end position="504"/>
    </location>
</feature>
<accession>A0ABQ2EZ04</accession>
<evidence type="ECO:0000259" key="2">
    <source>
        <dbReference type="PROSITE" id="PS50967"/>
    </source>
</evidence>
<dbReference type="InterPro" id="IPR015424">
    <property type="entry name" value="PyrdxlP-dep_Trfase"/>
</dbReference>
<reference evidence="4" key="1">
    <citation type="journal article" date="2019" name="Int. J. Syst. Evol. Microbiol.">
        <title>The Global Catalogue of Microorganisms (GCM) 10K type strain sequencing project: providing services to taxonomists for standard genome sequencing and annotation.</title>
        <authorList>
            <consortium name="The Broad Institute Genomics Platform"/>
            <consortium name="The Broad Institute Genome Sequencing Center for Infectious Disease"/>
            <person name="Wu L."/>
            <person name="Ma J."/>
        </authorList>
    </citation>
    <scope>NUCLEOTIDE SEQUENCE [LARGE SCALE GENOMIC DNA]</scope>
    <source>
        <strain evidence="4">JCM 30331</strain>
    </source>
</reference>
<feature type="domain" description="HRDC" evidence="2">
    <location>
        <begin position="505"/>
        <end position="577"/>
    </location>
</feature>
<name>A0ABQ2EZ04_9DEIO</name>
<dbReference type="SUPFAM" id="SSF53383">
    <property type="entry name" value="PLP-dependent transferases"/>
    <property type="match status" value="1"/>
</dbReference>
<keyword evidence="4" id="KW-1185">Reference proteome</keyword>
<dbReference type="InterPro" id="IPR015421">
    <property type="entry name" value="PyrdxlP-dep_Trfase_major"/>
</dbReference>
<evidence type="ECO:0000256" key="1">
    <source>
        <dbReference type="SAM" id="MobiDB-lite"/>
    </source>
</evidence>
<dbReference type="InterPro" id="IPR002121">
    <property type="entry name" value="HRDC_dom"/>
</dbReference>
<gene>
    <name evidence="3" type="ORF">GCM10008955_23620</name>
</gene>
<dbReference type="InterPro" id="IPR010997">
    <property type="entry name" value="HRDC-like_sf"/>
</dbReference>
<dbReference type="EMBL" id="BMPP01000009">
    <property type="protein sequence ID" value="GGK29122.1"/>
    <property type="molecule type" value="Genomic_DNA"/>
</dbReference>
<evidence type="ECO:0000313" key="3">
    <source>
        <dbReference type="EMBL" id="GGK29122.1"/>
    </source>
</evidence>
<comment type="caution">
    <text evidence="3">The sequence shown here is derived from an EMBL/GenBank/DDBJ whole genome shotgun (WGS) entry which is preliminary data.</text>
</comment>
<organism evidence="3 4">
    <name type="scientific">Deinococcus malanensis</name>
    <dbReference type="NCBI Taxonomy" id="1706855"/>
    <lineage>
        <taxon>Bacteria</taxon>
        <taxon>Thermotogati</taxon>
        <taxon>Deinococcota</taxon>
        <taxon>Deinococci</taxon>
        <taxon>Deinococcales</taxon>
        <taxon>Deinococcaceae</taxon>
        <taxon>Deinococcus</taxon>
    </lineage>
</organism>
<dbReference type="PROSITE" id="PS50967">
    <property type="entry name" value="HRDC"/>
    <property type="match status" value="1"/>
</dbReference>
<feature type="compositionally biased region" description="Basic and acidic residues" evidence="1">
    <location>
        <begin position="264"/>
        <end position="340"/>
    </location>
</feature>
<dbReference type="InterPro" id="IPR044876">
    <property type="entry name" value="HRDC_dom_sf"/>
</dbReference>
<dbReference type="SMART" id="SM00341">
    <property type="entry name" value="HRDC"/>
    <property type="match status" value="1"/>
</dbReference>
<dbReference type="Pfam" id="PF00570">
    <property type="entry name" value="HRDC"/>
    <property type="match status" value="1"/>
</dbReference>
<dbReference type="RefSeq" id="WP_189008688.1">
    <property type="nucleotide sequence ID" value="NZ_BMPP01000009.1"/>
</dbReference>
<feature type="compositionally biased region" description="Low complexity" evidence="1">
    <location>
        <begin position="460"/>
        <end position="477"/>
    </location>
</feature>
<dbReference type="SUPFAM" id="SSF47819">
    <property type="entry name" value="HRDC-like"/>
    <property type="match status" value="1"/>
</dbReference>
<dbReference type="Gene3D" id="3.40.640.10">
    <property type="entry name" value="Type I PLP-dependent aspartate aminotransferase-like (Major domain)"/>
    <property type="match status" value="1"/>
</dbReference>
<dbReference type="Gene3D" id="1.10.150.80">
    <property type="entry name" value="HRDC domain"/>
    <property type="match status" value="1"/>
</dbReference>
<evidence type="ECO:0000313" key="4">
    <source>
        <dbReference type="Proteomes" id="UP000647587"/>
    </source>
</evidence>